<reference evidence="2 3" key="1">
    <citation type="submission" date="2019-12" db="EMBL/GenBank/DDBJ databases">
        <authorList>
            <person name="Alioto T."/>
            <person name="Alioto T."/>
            <person name="Gomez Garrido J."/>
        </authorList>
    </citation>
    <scope>NUCLEOTIDE SEQUENCE [LARGE SCALE GENOMIC DNA]</scope>
</reference>
<dbReference type="AlphaFoldDB" id="A0A8S0QZY0"/>
<sequence length="119" mass="13810">MGSQHNDPSFAGSSIALLQERFRQLERLREKREEREAVKPSSDPKWMMTSIETCHQLPKFSFPHERQFPSSQVPVQQTPHLRLSKHEDFQGIESHSLHSTETREPGNFETCDVDTSLHL</sequence>
<evidence type="ECO:0000256" key="1">
    <source>
        <dbReference type="SAM" id="MobiDB-lite"/>
    </source>
</evidence>
<proteinExistence type="predicted"/>
<dbReference type="PANTHER" id="PTHR34570:SF12">
    <property type="entry name" value="EXPRESSED PROTEIN"/>
    <property type="match status" value="1"/>
</dbReference>
<protein>
    <submittedName>
        <fullName evidence="2">Uncharacterized protein</fullName>
    </submittedName>
</protein>
<evidence type="ECO:0000313" key="3">
    <source>
        <dbReference type="Proteomes" id="UP000594638"/>
    </source>
</evidence>
<dbReference type="Proteomes" id="UP000594638">
    <property type="component" value="Unassembled WGS sequence"/>
</dbReference>
<accession>A0A8S0QZY0</accession>
<dbReference type="PANTHER" id="PTHR34570">
    <property type="entry name" value="OS03G0593100 PROTEIN"/>
    <property type="match status" value="1"/>
</dbReference>
<feature type="region of interest" description="Disordered" evidence="1">
    <location>
        <begin position="94"/>
        <end position="119"/>
    </location>
</feature>
<name>A0A8S0QZY0_OLEEU</name>
<feature type="compositionally biased region" description="Basic and acidic residues" evidence="1">
    <location>
        <begin position="94"/>
        <end position="106"/>
    </location>
</feature>
<dbReference type="Gramene" id="OE9A032394T1">
    <property type="protein sequence ID" value="OE9A032394C1"/>
    <property type="gene ID" value="OE9A032394"/>
</dbReference>
<evidence type="ECO:0000313" key="2">
    <source>
        <dbReference type="EMBL" id="CAA2971892.1"/>
    </source>
</evidence>
<keyword evidence="3" id="KW-1185">Reference proteome</keyword>
<comment type="caution">
    <text evidence="2">The sequence shown here is derived from an EMBL/GenBank/DDBJ whole genome shotgun (WGS) entry which is preliminary data.</text>
</comment>
<organism evidence="2 3">
    <name type="scientific">Olea europaea subsp. europaea</name>
    <dbReference type="NCBI Taxonomy" id="158383"/>
    <lineage>
        <taxon>Eukaryota</taxon>
        <taxon>Viridiplantae</taxon>
        <taxon>Streptophyta</taxon>
        <taxon>Embryophyta</taxon>
        <taxon>Tracheophyta</taxon>
        <taxon>Spermatophyta</taxon>
        <taxon>Magnoliopsida</taxon>
        <taxon>eudicotyledons</taxon>
        <taxon>Gunneridae</taxon>
        <taxon>Pentapetalae</taxon>
        <taxon>asterids</taxon>
        <taxon>lamiids</taxon>
        <taxon>Lamiales</taxon>
        <taxon>Oleaceae</taxon>
        <taxon>Oleeae</taxon>
        <taxon>Olea</taxon>
    </lineage>
</organism>
<dbReference type="OrthoDB" id="10367952at2759"/>
<gene>
    <name evidence="2" type="ORF">OLEA9_A032394</name>
</gene>
<dbReference type="EMBL" id="CACTIH010002029">
    <property type="protein sequence ID" value="CAA2971892.1"/>
    <property type="molecule type" value="Genomic_DNA"/>
</dbReference>